<evidence type="ECO:0000313" key="2">
    <source>
        <dbReference type="EMBL" id="KAA9166687.1"/>
    </source>
</evidence>
<feature type="domain" description="TNT" evidence="1">
    <location>
        <begin position="524"/>
        <end position="608"/>
    </location>
</feature>
<gene>
    <name evidence="2" type="ORF">FPZ12_000220</name>
</gene>
<organism evidence="2 3">
    <name type="scientific">Amycolatopsis acidicola</name>
    <dbReference type="NCBI Taxonomy" id="2596893"/>
    <lineage>
        <taxon>Bacteria</taxon>
        <taxon>Bacillati</taxon>
        <taxon>Actinomycetota</taxon>
        <taxon>Actinomycetes</taxon>
        <taxon>Pseudonocardiales</taxon>
        <taxon>Pseudonocardiaceae</taxon>
        <taxon>Amycolatopsis</taxon>
    </lineage>
</organism>
<evidence type="ECO:0000259" key="1">
    <source>
        <dbReference type="Pfam" id="PF14021"/>
    </source>
</evidence>
<name>A0A5N0VJY0_9PSEU</name>
<dbReference type="RefSeq" id="WP_144745339.1">
    <property type="nucleotide sequence ID" value="NZ_VMNW02000001.1"/>
</dbReference>
<evidence type="ECO:0000313" key="3">
    <source>
        <dbReference type="Proteomes" id="UP000319769"/>
    </source>
</evidence>
<dbReference type="AlphaFoldDB" id="A0A5N0VJY0"/>
<reference evidence="2" key="1">
    <citation type="submission" date="2019-09" db="EMBL/GenBank/DDBJ databases">
        <authorList>
            <person name="Teo W.F.A."/>
            <person name="Duangmal K."/>
        </authorList>
    </citation>
    <scope>NUCLEOTIDE SEQUENCE [LARGE SCALE GENOMIC DNA]</scope>
    <source>
        <strain evidence="2">K81G1</strain>
    </source>
</reference>
<dbReference type="EMBL" id="VMNW02000001">
    <property type="protein sequence ID" value="KAA9166687.1"/>
    <property type="molecule type" value="Genomic_DNA"/>
</dbReference>
<sequence>MRYRVELAERPDGLFAVWRGRVFQAQRSTEDRSLLLVAPRGEEPPEEADTEWDARPAKVIGEDEVESTFSLQTHCLFADEIFRIVPDGETLALQWNGHDEQRAKQLGLAEFTTSADPDEITALWQERHDFAGGIQPEAEEPEVLVRAIARAVRAILPGGWERVAAQFRQVGAYSEVEVRAVGEGYSVSLPAPPEVGQLFSSLRAAMYQPENGTWFKGTLTLEAPSSFQFDYDMTNEPAWRQPPEAERLTAPAYEAELARFPRERSQVPDWLAEKAGLTLGVKFRQASLPEQPQPLPPQEVRPVLDYLYRAPVVLTRPGTLPDAVNAAGPADVPDAFHTDGLWIWPAAVPHYLRKYGLPPEAGLLERIRSNNYRVPFLSPRLRATAEAEVLGKPHPPAFDRVEVDPVTVVDRGGEPALGLRASEVLVMLQRRLTEYGIPESAYRLGEVADGAWCLQRVGAAWEVSGPGGEPLVFPHIEAAARFLLGSLLMYPARAGEGPDVEWPIAPMRGEPPLNFFRAKRMVLLPAGATVLRFGHEQGNLVHEQSTRFPEASLTPDREQPQQRFRLTRPLPALTGVTQPWGPMPGGGLGYFLPHSLAQYLENGAVERVQ</sequence>
<comment type="caution">
    <text evidence="2">The sequence shown here is derived from an EMBL/GenBank/DDBJ whole genome shotgun (WGS) entry which is preliminary data.</text>
</comment>
<dbReference type="GO" id="GO:0050135">
    <property type="term" value="F:NADP+ nucleosidase activity"/>
    <property type="evidence" value="ECO:0007669"/>
    <property type="project" value="InterPro"/>
</dbReference>
<accession>A0A5N0VJY0</accession>
<dbReference type="SUPFAM" id="SSF160424">
    <property type="entry name" value="BH3703-like"/>
    <property type="match status" value="1"/>
</dbReference>
<proteinExistence type="predicted"/>
<keyword evidence="3" id="KW-1185">Reference proteome</keyword>
<protein>
    <submittedName>
        <fullName evidence="2">DUF4237 domain-containing protein</fullName>
    </submittedName>
</protein>
<dbReference type="InterPro" id="IPR025331">
    <property type="entry name" value="TNT"/>
</dbReference>
<dbReference type="Pfam" id="PF14021">
    <property type="entry name" value="TNT"/>
    <property type="match status" value="1"/>
</dbReference>
<dbReference type="OrthoDB" id="275232at2"/>
<dbReference type="InterPro" id="IPR036170">
    <property type="entry name" value="YezG-like_sf"/>
</dbReference>
<dbReference type="Proteomes" id="UP000319769">
    <property type="component" value="Unassembled WGS sequence"/>
</dbReference>